<keyword evidence="1" id="KW-0732">Signal</keyword>
<feature type="signal peptide" evidence="1">
    <location>
        <begin position="1"/>
        <end position="17"/>
    </location>
</feature>
<protein>
    <submittedName>
        <fullName evidence="2">Uncharacterized protein</fullName>
    </submittedName>
</protein>
<evidence type="ECO:0000313" key="2">
    <source>
        <dbReference type="EMBL" id="QBZ55045.1"/>
    </source>
</evidence>
<proteinExistence type="predicted"/>
<sequence>MQFSLALYIILPTLVAAVDPPATPGGSLQILPTSNVLCPIGIKCAASSDGTHRCLGLNGRAICATTCPTTSDCPARCKKQTLVNGFCTNGQVFISSRNQSSCLWKQHAFENKVPISNYLSLCRANPCICTITDGIIIPKRGRAMLL</sequence>
<evidence type="ECO:0000256" key="1">
    <source>
        <dbReference type="SAM" id="SignalP"/>
    </source>
</evidence>
<reference evidence="2 3" key="1">
    <citation type="journal article" date="2019" name="Mol. Biol. Evol.">
        <title>Blast fungal genomes show frequent chromosomal changes, gene gains and losses, and effector gene turnover.</title>
        <authorList>
            <person name="Gomez Luciano L.B."/>
            <person name="Jason Tsai I."/>
            <person name="Chuma I."/>
            <person name="Tosa Y."/>
            <person name="Chen Y.H."/>
            <person name="Li J.Y."/>
            <person name="Li M.Y."/>
            <person name="Jade Lu M.Y."/>
            <person name="Nakayashiki H."/>
            <person name="Li W.H."/>
        </authorList>
    </citation>
    <scope>NUCLEOTIDE SEQUENCE [LARGE SCALE GENOMIC DNA]</scope>
    <source>
        <strain evidence="2">MZ5-1-6</strain>
    </source>
</reference>
<feature type="chain" id="PRO_5020533957" evidence="1">
    <location>
        <begin position="18"/>
        <end position="146"/>
    </location>
</feature>
<dbReference type="EMBL" id="CP034204">
    <property type="protein sequence ID" value="QBZ55045.1"/>
    <property type="molecule type" value="Genomic_DNA"/>
</dbReference>
<accession>A0A4V1C539</accession>
<dbReference type="AlphaFoldDB" id="A0A4V1C539"/>
<evidence type="ECO:0000313" key="3">
    <source>
        <dbReference type="Proteomes" id="UP000294847"/>
    </source>
</evidence>
<name>A0A4V1C539_PYROR</name>
<gene>
    <name evidence="2" type="ORF">PoMZ_10761</name>
</gene>
<dbReference type="Proteomes" id="UP000294847">
    <property type="component" value="Chromosome 1"/>
</dbReference>
<organism evidence="2 3">
    <name type="scientific">Pyricularia oryzae</name>
    <name type="common">Rice blast fungus</name>
    <name type="synonym">Magnaporthe oryzae</name>
    <dbReference type="NCBI Taxonomy" id="318829"/>
    <lineage>
        <taxon>Eukaryota</taxon>
        <taxon>Fungi</taxon>
        <taxon>Dikarya</taxon>
        <taxon>Ascomycota</taxon>
        <taxon>Pezizomycotina</taxon>
        <taxon>Sordariomycetes</taxon>
        <taxon>Sordariomycetidae</taxon>
        <taxon>Magnaporthales</taxon>
        <taxon>Pyriculariaceae</taxon>
        <taxon>Pyricularia</taxon>
    </lineage>
</organism>